<dbReference type="InterPro" id="IPR013230">
    <property type="entry name" value="Peptidase_M15A_C"/>
</dbReference>
<feature type="domain" description="Peptidase M15A C-terminal" evidence="1">
    <location>
        <begin position="2"/>
        <end position="118"/>
    </location>
</feature>
<accession>A0A8S5UUS9</accession>
<dbReference type="SUPFAM" id="SSF55166">
    <property type="entry name" value="Hedgehog/DD-peptidase"/>
    <property type="match status" value="1"/>
</dbReference>
<dbReference type="Pfam" id="PF08291">
    <property type="entry name" value="Peptidase_M15_3"/>
    <property type="match status" value="1"/>
</dbReference>
<dbReference type="InterPro" id="IPR009045">
    <property type="entry name" value="Zn_M74/Hedgehog-like"/>
</dbReference>
<reference evidence="2" key="1">
    <citation type="journal article" date="2021" name="Proc. Natl. Acad. Sci. U.S.A.">
        <title>A Catalog of Tens of Thousands of Viruses from Human Metagenomes Reveals Hidden Associations with Chronic Diseases.</title>
        <authorList>
            <person name="Tisza M.J."/>
            <person name="Buck C.B."/>
        </authorList>
    </citation>
    <scope>NUCLEOTIDE SEQUENCE</scope>
    <source>
        <strain evidence="2">CtP6q2</strain>
    </source>
</reference>
<proteinExistence type="predicted"/>
<protein>
    <submittedName>
        <fullName evidence="2">Peptidase</fullName>
    </submittedName>
</protein>
<dbReference type="EMBL" id="BK016143">
    <property type="protein sequence ID" value="DAF98134.1"/>
    <property type="molecule type" value="Genomic_DNA"/>
</dbReference>
<name>A0A8S5UUS9_9CAUD</name>
<sequence>MKYFTIAELCRSNTGEKLGIENVPNSFQKANMENLINHLLDPIRQMWGKPIIVNSGFRCVKLNKAVGGAKNSEHMSGCAADITTGNKADNKKLFDMIRNSSLEWRQLIDESGFSWVHISYNQSDNKKQVLHL</sequence>
<dbReference type="Gene3D" id="3.30.1380.10">
    <property type="match status" value="1"/>
</dbReference>
<evidence type="ECO:0000313" key="2">
    <source>
        <dbReference type="EMBL" id="DAF98134.1"/>
    </source>
</evidence>
<evidence type="ECO:0000259" key="1">
    <source>
        <dbReference type="Pfam" id="PF08291"/>
    </source>
</evidence>
<organism evidence="2">
    <name type="scientific">Myoviridae sp. ctP6q2</name>
    <dbReference type="NCBI Taxonomy" id="2825096"/>
    <lineage>
        <taxon>Viruses</taxon>
        <taxon>Duplodnaviria</taxon>
        <taxon>Heunggongvirae</taxon>
        <taxon>Uroviricota</taxon>
        <taxon>Caudoviricetes</taxon>
    </lineage>
</organism>